<keyword evidence="5" id="KW-0175">Coiled coil</keyword>
<dbReference type="PROSITE" id="PS50983">
    <property type="entry name" value="FE_B12_PBP"/>
    <property type="match status" value="1"/>
</dbReference>
<dbReference type="EMBL" id="JACCBX010000014">
    <property type="protein sequence ID" value="NYE08542.1"/>
    <property type="molecule type" value="Genomic_DNA"/>
</dbReference>
<keyword evidence="4 6" id="KW-0732">Signal</keyword>
<proteinExistence type="inferred from homology"/>
<evidence type="ECO:0000256" key="4">
    <source>
        <dbReference type="ARBA" id="ARBA00022729"/>
    </source>
</evidence>
<dbReference type="PANTHER" id="PTHR30532:SF28">
    <property type="entry name" value="PETROBACTIN-BINDING PROTEIN YCLQ"/>
    <property type="match status" value="1"/>
</dbReference>
<dbReference type="AlphaFoldDB" id="A0A852TIF2"/>
<evidence type="ECO:0000256" key="6">
    <source>
        <dbReference type="SAM" id="SignalP"/>
    </source>
</evidence>
<evidence type="ECO:0000256" key="2">
    <source>
        <dbReference type="ARBA" id="ARBA00008814"/>
    </source>
</evidence>
<name>A0A852TIF2_9BACI</name>
<evidence type="ECO:0000313" key="8">
    <source>
        <dbReference type="EMBL" id="NYE08542.1"/>
    </source>
</evidence>
<dbReference type="GO" id="GO:0005886">
    <property type="term" value="C:plasma membrane"/>
    <property type="evidence" value="ECO:0007669"/>
    <property type="project" value="UniProtKB-SubCell"/>
</dbReference>
<dbReference type="Pfam" id="PF01497">
    <property type="entry name" value="Peripla_BP_2"/>
    <property type="match status" value="1"/>
</dbReference>
<dbReference type="PANTHER" id="PTHR30532">
    <property type="entry name" value="IRON III DICITRATE-BINDING PERIPLASMIC PROTEIN"/>
    <property type="match status" value="1"/>
</dbReference>
<evidence type="ECO:0000259" key="7">
    <source>
        <dbReference type="PROSITE" id="PS50983"/>
    </source>
</evidence>
<dbReference type="InterPro" id="IPR002491">
    <property type="entry name" value="ABC_transptr_periplasmic_BD"/>
</dbReference>
<feature type="coiled-coil region" evidence="5">
    <location>
        <begin position="162"/>
        <end position="196"/>
    </location>
</feature>
<evidence type="ECO:0000256" key="1">
    <source>
        <dbReference type="ARBA" id="ARBA00004193"/>
    </source>
</evidence>
<evidence type="ECO:0000313" key="9">
    <source>
        <dbReference type="Proteomes" id="UP000548423"/>
    </source>
</evidence>
<dbReference type="PROSITE" id="PS51257">
    <property type="entry name" value="PROKAR_LIPOPROTEIN"/>
    <property type="match status" value="1"/>
</dbReference>
<feature type="signal peptide" evidence="6">
    <location>
        <begin position="1"/>
        <end position="18"/>
    </location>
</feature>
<comment type="subcellular location">
    <subcellularLocation>
        <location evidence="1">Cell membrane</location>
        <topology evidence="1">Lipid-anchor</topology>
    </subcellularLocation>
</comment>
<protein>
    <submittedName>
        <fullName evidence="8">Iron complex transport system substrate-binding protein</fullName>
    </submittedName>
</protein>
<dbReference type="Gene3D" id="3.40.50.1980">
    <property type="entry name" value="Nitrogenase molybdenum iron protein domain"/>
    <property type="match status" value="2"/>
</dbReference>
<keyword evidence="3" id="KW-0813">Transport</keyword>
<dbReference type="SUPFAM" id="SSF53807">
    <property type="entry name" value="Helical backbone' metal receptor"/>
    <property type="match status" value="1"/>
</dbReference>
<feature type="domain" description="Fe/B12 periplasmic-binding" evidence="7">
    <location>
        <begin position="61"/>
        <end position="319"/>
    </location>
</feature>
<accession>A0A852TIF2</accession>
<dbReference type="GO" id="GO:0030288">
    <property type="term" value="C:outer membrane-bounded periplasmic space"/>
    <property type="evidence" value="ECO:0007669"/>
    <property type="project" value="TreeGrafter"/>
</dbReference>
<dbReference type="Proteomes" id="UP000548423">
    <property type="component" value="Unassembled WGS sequence"/>
</dbReference>
<dbReference type="GO" id="GO:1901678">
    <property type="term" value="P:iron coordination entity transport"/>
    <property type="evidence" value="ECO:0007669"/>
    <property type="project" value="UniProtKB-ARBA"/>
</dbReference>
<sequence>MIKLRFISLIFTLIFLLAACGSTEEASKSSGSEGEKTEEKAKEVTITHKYGEVTIEKNPDKVVVFDFGVLDALDTLGVEIAALPQAIVPKTLEKYAGSEYTNVGSLKEPDFEALHELQPDVIFISSRQAELYDQFAEIAPTVFVEVDYANYMDSLEKNFKLLAEVFEKEEALDEKMNELKASIEALNKEATASDSKALILLANEGKVSAFGPASRYGFVHDVFGFKAVDENLEISQHGQSITFEYILEKNPDVLFVIDRSAAVGGEVAAKDTLENDLVKKTNAYKNGKIVYLDAVNWYIAGNGITSTQSMVEEVKAALE</sequence>
<reference evidence="9" key="2">
    <citation type="submission" date="2020-08" db="EMBL/GenBank/DDBJ databases">
        <title>The Agave Microbiome: Exploring the role of microbial communities in plant adaptations to desert environments.</title>
        <authorList>
            <person name="Partida-Martinez L.P."/>
        </authorList>
    </citation>
    <scope>NUCLEOTIDE SEQUENCE [LARGE SCALE GENOMIC DNA]</scope>
    <source>
        <strain evidence="9">AT2.8</strain>
    </source>
</reference>
<evidence type="ECO:0000256" key="5">
    <source>
        <dbReference type="SAM" id="Coils"/>
    </source>
</evidence>
<feature type="chain" id="PRO_5038754867" evidence="6">
    <location>
        <begin position="19"/>
        <end position="319"/>
    </location>
</feature>
<organism evidence="8 9">
    <name type="scientific">Neobacillus niacini</name>
    <dbReference type="NCBI Taxonomy" id="86668"/>
    <lineage>
        <taxon>Bacteria</taxon>
        <taxon>Bacillati</taxon>
        <taxon>Bacillota</taxon>
        <taxon>Bacilli</taxon>
        <taxon>Bacillales</taxon>
        <taxon>Bacillaceae</taxon>
        <taxon>Neobacillus</taxon>
    </lineage>
</organism>
<dbReference type="InterPro" id="IPR051313">
    <property type="entry name" value="Bact_iron-sidero_bind"/>
</dbReference>
<gene>
    <name evidence="8" type="ORF">F4694_005390</name>
</gene>
<reference evidence="9" key="1">
    <citation type="submission" date="2020-07" db="EMBL/GenBank/DDBJ databases">
        <authorList>
            <person name="Partida-Martinez L."/>
            <person name="Huntemann M."/>
            <person name="Clum A."/>
            <person name="Wang J."/>
            <person name="Palaniappan K."/>
            <person name="Ritter S."/>
            <person name="Chen I.-M."/>
            <person name="Stamatis D."/>
            <person name="Reddy T."/>
            <person name="O'Malley R."/>
            <person name="Daum C."/>
            <person name="Shapiro N."/>
            <person name="Ivanova N."/>
            <person name="Kyrpides N."/>
            <person name="Woyke T."/>
        </authorList>
    </citation>
    <scope>NUCLEOTIDE SEQUENCE [LARGE SCALE GENOMIC DNA]</scope>
    <source>
        <strain evidence="9">AT2.8</strain>
    </source>
</reference>
<dbReference type="InterPro" id="IPR033870">
    <property type="entry name" value="FatB"/>
</dbReference>
<dbReference type="CDD" id="cd01140">
    <property type="entry name" value="FatB"/>
    <property type="match status" value="1"/>
</dbReference>
<evidence type="ECO:0000256" key="3">
    <source>
        <dbReference type="ARBA" id="ARBA00022448"/>
    </source>
</evidence>
<comment type="caution">
    <text evidence="8">The sequence shown here is derived from an EMBL/GenBank/DDBJ whole genome shotgun (WGS) entry which is preliminary data.</text>
</comment>
<comment type="similarity">
    <text evidence="2">Belongs to the bacterial solute-binding protein 8 family.</text>
</comment>